<reference evidence="3" key="2">
    <citation type="submission" date="2023-01" db="EMBL/GenBank/DDBJ databases">
        <authorList>
            <person name="Petersen C."/>
        </authorList>
    </citation>
    <scope>NUCLEOTIDE SEQUENCE</scope>
    <source>
        <strain evidence="3">IBT 17514</strain>
    </source>
</reference>
<sequence>MASSEDLKIPSSRKPSLRIAVSVFAPEHDSPHPRPVIIMGHGIGAIKAAGLAPFASAFASQGYYATTFDYLHFGESDGQPRNLLSISSELQDFRDVIAWARQQPDQFDSQRIVVWGSSFGGMHTTALIASDHGLAGAIAQCPCVDSHAASNMQPLSKSLRITGIALSDWAGSFFGKEPVYINLTGDGLPGSSIARMEGSDVIEGWARISPSDVDFPNIITARSLLQFPVNCPVLDVKNSRKPYLVVLPTWDNPAPLEAAEAAVKNAPFGEGLRVPGGHFDLDAGGISFDANISGQLAFFQRILV</sequence>
<keyword evidence="4" id="KW-1185">Reference proteome</keyword>
<evidence type="ECO:0000256" key="1">
    <source>
        <dbReference type="ARBA" id="ARBA00022801"/>
    </source>
</evidence>
<comment type="caution">
    <text evidence="3">The sequence shown here is derived from an EMBL/GenBank/DDBJ whole genome shotgun (WGS) entry which is preliminary data.</text>
</comment>
<dbReference type="EMBL" id="JAQJAN010000006">
    <property type="protein sequence ID" value="KAJ5727656.1"/>
    <property type="molecule type" value="Genomic_DNA"/>
</dbReference>
<dbReference type="GO" id="GO:0017000">
    <property type="term" value="P:antibiotic biosynthetic process"/>
    <property type="evidence" value="ECO:0007669"/>
    <property type="project" value="UniProtKB-ARBA"/>
</dbReference>
<dbReference type="Pfam" id="PF02129">
    <property type="entry name" value="Peptidase_S15"/>
    <property type="match status" value="1"/>
</dbReference>
<dbReference type="Proteomes" id="UP001215712">
    <property type="component" value="Unassembled WGS sequence"/>
</dbReference>
<proteinExistence type="predicted"/>
<reference evidence="3" key="1">
    <citation type="journal article" date="2023" name="IMA Fungus">
        <title>Comparative genomic study of the Penicillium genus elucidates a diverse pangenome and 15 lateral gene transfer events.</title>
        <authorList>
            <person name="Petersen C."/>
            <person name="Sorensen T."/>
            <person name="Nielsen M.R."/>
            <person name="Sondergaard T.E."/>
            <person name="Sorensen J.L."/>
            <person name="Fitzpatrick D.A."/>
            <person name="Frisvad J.C."/>
            <person name="Nielsen K.L."/>
        </authorList>
    </citation>
    <scope>NUCLEOTIDE SEQUENCE</scope>
    <source>
        <strain evidence="3">IBT 17514</strain>
    </source>
</reference>
<dbReference type="InterPro" id="IPR050261">
    <property type="entry name" value="FrsA_esterase"/>
</dbReference>
<accession>A0AAD6HMR8</accession>
<dbReference type="GO" id="GO:0072330">
    <property type="term" value="P:monocarboxylic acid biosynthetic process"/>
    <property type="evidence" value="ECO:0007669"/>
    <property type="project" value="UniProtKB-ARBA"/>
</dbReference>
<feature type="domain" description="Xaa-Pro dipeptidyl-peptidase-like" evidence="2">
    <location>
        <begin position="18"/>
        <end position="148"/>
    </location>
</feature>
<organism evidence="3 4">
    <name type="scientific">Penicillium malachiteum</name>
    <dbReference type="NCBI Taxonomy" id="1324776"/>
    <lineage>
        <taxon>Eukaryota</taxon>
        <taxon>Fungi</taxon>
        <taxon>Dikarya</taxon>
        <taxon>Ascomycota</taxon>
        <taxon>Pezizomycotina</taxon>
        <taxon>Eurotiomycetes</taxon>
        <taxon>Eurotiomycetidae</taxon>
        <taxon>Eurotiales</taxon>
        <taxon>Aspergillaceae</taxon>
        <taxon>Penicillium</taxon>
    </lineage>
</organism>
<gene>
    <name evidence="3" type="ORF">N7493_005476</name>
</gene>
<dbReference type="SUPFAM" id="SSF53474">
    <property type="entry name" value="alpha/beta-Hydrolases"/>
    <property type="match status" value="1"/>
</dbReference>
<dbReference type="AlphaFoldDB" id="A0AAD6HMR8"/>
<evidence type="ECO:0000313" key="4">
    <source>
        <dbReference type="Proteomes" id="UP001215712"/>
    </source>
</evidence>
<evidence type="ECO:0000259" key="2">
    <source>
        <dbReference type="Pfam" id="PF02129"/>
    </source>
</evidence>
<dbReference type="GO" id="GO:0016788">
    <property type="term" value="F:hydrolase activity, acting on ester bonds"/>
    <property type="evidence" value="ECO:0007669"/>
    <property type="project" value="UniProtKB-ARBA"/>
</dbReference>
<dbReference type="PANTHER" id="PTHR22946:SF9">
    <property type="entry name" value="POLYKETIDE TRANSFERASE AF380"/>
    <property type="match status" value="1"/>
</dbReference>
<dbReference type="Gene3D" id="3.40.50.1820">
    <property type="entry name" value="alpha/beta hydrolase"/>
    <property type="match status" value="1"/>
</dbReference>
<name>A0AAD6HMR8_9EURO</name>
<dbReference type="InterPro" id="IPR029058">
    <property type="entry name" value="AB_hydrolase_fold"/>
</dbReference>
<dbReference type="PANTHER" id="PTHR22946">
    <property type="entry name" value="DIENELACTONE HYDROLASE DOMAIN-CONTAINING PROTEIN-RELATED"/>
    <property type="match status" value="1"/>
</dbReference>
<protein>
    <submittedName>
        <fullName evidence="3">Alpha/beta fold family hydrolase</fullName>
    </submittedName>
</protein>
<evidence type="ECO:0000313" key="3">
    <source>
        <dbReference type="EMBL" id="KAJ5727656.1"/>
    </source>
</evidence>
<dbReference type="InterPro" id="IPR000383">
    <property type="entry name" value="Xaa-Pro-like_dom"/>
</dbReference>
<keyword evidence="1 3" id="KW-0378">Hydrolase</keyword>